<evidence type="ECO:0000313" key="4">
    <source>
        <dbReference type="Proteomes" id="UP000290189"/>
    </source>
</evidence>
<evidence type="ECO:0000313" key="3">
    <source>
        <dbReference type="EMBL" id="SPQ96055.1"/>
    </source>
</evidence>
<name>A0A3P3Y7B4_PLABS</name>
<evidence type="ECO:0000256" key="1">
    <source>
        <dbReference type="SAM" id="Coils"/>
    </source>
</evidence>
<proteinExistence type="predicted"/>
<accession>A0A3P3Y7B4</accession>
<reference evidence="3 4" key="1">
    <citation type="submission" date="2018-03" db="EMBL/GenBank/DDBJ databases">
        <authorList>
            <person name="Fogelqvist J."/>
        </authorList>
    </citation>
    <scope>NUCLEOTIDE SEQUENCE [LARGE SCALE GENOMIC DNA]</scope>
</reference>
<evidence type="ECO:0000256" key="2">
    <source>
        <dbReference type="SAM" id="MobiDB-lite"/>
    </source>
</evidence>
<sequence length="584" mass="63532">MSSAPGADDARALIRSQWRFPAVCHFCSVFRAALGLPAFSPGELENAVLDASSPLPELHWKLTHIGQDLARSRNAKASGFPGWESALAAVLKSVQVEEEDIGVVLGRVPYGDLSPVDRLRILHVLCCRSLDVSDEIYAFCTQSPSEVVADPIGIDANGTSYYRFSDDAWLFTEKVNSTKGRRDGSSEDSIVWGVATTTLAELRDLATALDGGKNASQKAFVKRLREDILPALDAAEKSRLRSEYKRNVVAFMPRRQSSRIQTKMAEEEELRAQLEAAEEEERIKQEERERIEAERRELEIEHARELRAQRREQQLLLQRTDSPRPRSRFSGRLAAEAVDDGSADAAMIPTGAGSVPEPREPPVDDNVRPADYRHHSAISLSVVDNDASDVGASQQDGSSDTAASLVAVESKSLLDRVQDRNLSRSGNNGSMEPVTSFEMEVESNESGLGTAPDEVDSIRAQNHDRDMPHVQGRPDRTPRTSPAHVITEALVPPAPHFPPLARNAELTCESSAGVVLPPAVSVATTALSTTSMRTTTSGTAFKPVTRSPLSTCAEPAYTDRASLDQSLCEPSLSDRSAGEQSASE</sequence>
<dbReference type="PANTHER" id="PTHR14296:SF3">
    <property type="entry name" value="DIKAR, ISOFORM F"/>
    <property type="match status" value="1"/>
</dbReference>
<dbReference type="Proteomes" id="UP000290189">
    <property type="component" value="Unassembled WGS sequence"/>
</dbReference>
<feature type="region of interest" description="Disordered" evidence="2">
    <location>
        <begin position="563"/>
        <end position="584"/>
    </location>
</feature>
<dbReference type="GO" id="GO:0006355">
    <property type="term" value="P:regulation of DNA-templated transcription"/>
    <property type="evidence" value="ECO:0007669"/>
    <property type="project" value="InterPro"/>
</dbReference>
<feature type="region of interest" description="Disordered" evidence="2">
    <location>
        <begin position="384"/>
        <end position="403"/>
    </location>
</feature>
<dbReference type="GO" id="GO:0031213">
    <property type="term" value="C:RSF complex"/>
    <property type="evidence" value="ECO:0007669"/>
    <property type="project" value="InterPro"/>
</dbReference>
<protein>
    <submittedName>
        <fullName evidence="3">Uncharacterized protein</fullName>
    </submittedName>
</protein>
<organism evidence="3 4">
    <name type="scientific">Plasmodiophora brassicae</name>
    <name type="common">Clubroot disease agent</name>
    <dbReference type="NCBI Taxonomy" id="37360"/>
    <lineage>
        <taxon>Eukaryota</taxon>
        <taxon>Sar</taxon>
        <taxon>Rhizaria</taxon>
        <taxon>Endomyxa</taxon>
        <taxon>Phytomyxea</taxon>
        <taxon>Plasmodiophorida</taxon>
        <taxon>Plasmodiophoridae</taxon>
        <taxon>Plasmodiophora</taxon>
    </lineage>
</organism>
<gene>
    <name evidence="3" type="ORF">PLBR_LOCUS3270</name>
</gene>
<geneLocation type="mitochondrion" evidence="3"/>
<dbReference type="AlphaFoldDB" id="A0A3P3Y7B4"/>
<dbReference type="PANTHER" id="PTHR14296">
    <property type="entry name" value="REMODELING AND SPACING FACTOR 1"/>
    <property type="match status" value="1"/>
</dbReference>
<keyword evidence="1" id="KW-0175">Coiled coil</keyword>
<dbReference type="InterPro" id="IPR028938">
    <property type="entry name" value="Rsf1-like"/>
</dbReference>
<feature type="region of interest" description="Disordered" evidence="2">
    <location>
        <begin position="462"/>
        <end position="481"/>
    </location>
</feature>
<keyword evidence="3" id="KW-0496">Mitochondrion</keyword>
<feature type="compositionally biased region" description="Basic and acidic residues" evidence="2">
    <location>
        <begin position="462"/>
        <end position="478"/>
    </location>
</feature>
<feature type="coiled-coil region" evidence="1">
    <location>
        <begin position="257"/>
        <end position="308"/>
    </location>
</feature>
<dbReference type="EMBL" id="OVEO01000005">
    <property type="protein sequence ID" value="SPQ96055.1"/>
    <property type="molecule type" value="Genomic_DNA"/>
</dbReference>
<feature type="compositionally biased region" description="Polar residues" evidence="2">
    <location>
        <begin position="391"/>
        <end position="402"/>
    </location>
</feature>